<gene>
    <name evidence="2" type="ORF">MTBBW1_2560015</name>
</gene>
<dbReference type="Gene3D" id="3.40.50.150">
    <property type="entry name" value="Vaccinia Virus protein VP39"/>
    <property type="match status" value="1"/>
</dbReference>
<dbReference type="AlphaFoldDB" id="A0A1W1HEP6"/>
<dbReference type="CDD" id="cd02440">
    <property type="entry name" value="AdoMet_MTases"/>
    <property type="match status" value="1"/>
</dbReference>
<reference evidence="2 3" key="1">
    <citation type="submission" date="2017-03" db="EMBL/GenBank/DDBJ databases">
        <authorList>
            <person name="Afonso C.L."/>
            <person name="Miller P.J."/>
            <person name="Scott M.A."/>
            <person name="Spackman E."/>
            <person name="Goraichik I."/>
            <person name="Dimitrov K.M."/>
            <person name="Suarez D.L."/>
            <person name="Swayne D.E."/>
        </authorList>
    </citation>
    <scope>NUCLEOTIDE SEQUENCE [LARGE SCALE GENOMIC DNA]</scope>
    <source>
        <strain evidence="2">PRJEB14757</strain>
    </source>
</reference>
<dbReference type="GO" id="GO:0008757">
    <property type="term" value="F:S-adenosylmethionine-dependent methyltransferase activity"/>
    <property type="evidence" value="ECO:0007669"/>
    <property type="project" value="InterPro"/>
</dbReference>
<dbReference type="RefSeq" id="WP_080809701.1">
    <property type="nucleotide sequence ID" value="NZ_LT828570.1"/>
</dbReference>
<dbReference type="InterPro" id="IPR013216">
    <property type="entry name" value="Methyltransf_11"/>
</dbReference>
<dbReference type="EMBL" id="FWEV01000175">
    <property type="protein sequence ID" value="SLM30974.1"/>
    <property type="molecule type" value="Genomic_DNA"/>
</dbReference>
<evidence type="ECO:0000313" key="3">
    <source>
        <dbReference type="Proteomes" id="UP000191931"/>
    </source>
</evidence>
<dbReference type="InterPro" id="IPR029063">
    <property type="entry name" value="SAM-dependent_MTases_sf"/>
</dbReference>
<dbReference type="OrthoDB" id="5415907at2"/>
<evidence type="ECO:0000313" key="2">
    <source>
        <dbReference type="EMBL" id="SLM30974.1"/>
    </source>
</evidence>
<organism evidence="2 3">
    <name type="scientific">Desulfamplus magnetovallimortis</name>
    <dbReference type="NCBI Taxonomy" id="1246637"/>
    <lineage>
        <taxon>Bacteria</taxon>
        <taxon>Pseudomonadati</taxon>
        <taxon>Thermodesulfobacteriota</taxon>
        <taxon>Desulfobacteria</taxon>
        <taxon>Desulfobacterales</taxon>
        <taxon>Desulfobacteraceae</taxon>
        <taxon>Desulfamplus</taxon>
    </lineage>
</organism>
<name>A0A1W1HEP6_9BACT</name>
<proteinExistence type="predicted"/>
<sequence>MNIIDKQNLDFYNELWSDEQHHHAYPNINTVRCEAWYFRGNASTPGYLLDYGHGCGNEAIHFAKLGYQVEALEVSHYARNILLKKLNGRWHHLASRIKTTLLKEDYSRLPYEDASFDYINSTQVIYHLPNEMALQNLINEWYRIMKPGGKLMFSTIGPGNSLVEDGVLQKQEKHLAIYEHLHPHEINAQKQTVNALYISNEKDMEYICHPFIVEEIGWYTNHYCGIDGFHWQVLAKKKKW</sequence>
<protein>
    <recommendedName>
        <fullName evidence="1">Methyltransferase type 11 domain-containing protein</fullName>
    </recommendedName>
</protein>
<keyword evidence="3" id="KW-1185">Reference proteome</keyword>
<evidence type="ECO:0000259" key="1">
    <source>
        <dbReference type="Pfam" id="PF08241"/>
    </source>
</evidence>
<accession>A0A1W1HEP6</accession>
<feature type="domain" description="Methyltransferase type 11" evidence="1">
    <location>
        <begin position="49"/>
        <end position="153"/>
    </location>
</feature>
<dbReference type="Proteomes" id="UP000191931">
    <property type="component" value="Unassembled WGS sequence"/>
</dbReference>
<dbReference type="SUPFAM" id="SSF53335">
    <property type="entry name" value="S-adenosyl-L-methionine-dependent methyltransferases"/>
    <property type="match status" value="1"/>
</dbReference>
<dbReference type="STRING" id="1246637.MTBBW1_2560015"/>
<dbReference type="Pfam" id="PF08241">
    <property type="entry name" value="Methyltransf_11"/>
    <property type="match status" value="1"/>
</dbReference>